<dbReference type="EC" id="2.7.7.18" evidence="11"/>
<evidence type="ECO:0000256" key="9">
    <source>
        <dbReference type="ARBA" id="ARBA00023027"/>
    </source>
</evidence>
<dbReference type="PANTHER" id="PTHR39321">
    <property type="entry name" value="NICOTINATE-NUCLEOTIDE ADENYLYLTRANSFERASE-RELATED"/>
    <property type="match status" value="1"/>
</dbReference>
<dbReference type="GO" id="GO:0009435">
    <property type="term" value="P:NAD+ biosynthetic process"/>
    <property type="evidence" value="ECO:0007669"/>
    <property type="project" value="UniProtKB-UniRule"/>
</dbReference>
<dbReference type="AlphaFoldDB" id="A0A9D9H9R0"/>
<accession>A0A9D9H9R0</accession>
<evidence type="ECO:0000256" key="6">
    <source>
        <dbReference type="ARBA" id="ARBA00022695"/>
    </source>
</evidence>
<sequence length="209" mass="22678">MSTTLPTTATSTDRKRTLLFGGSFDPVHSGHLYIVSKAIELTDYQRIIVMPTCVSSFKPGSHPASGADRLAMLHLAFENFDTRGRELVISGWEVAKGGVSYTLETVKAIYSLFPVEGTLGFLMGDDLLAGLERWYGYEELVKLVHFVCLTRGGAVAHPAGACVEFLSVAPLRASSTAVRSGEEGEGLEKVRAYIEEHGLYYAGRNREGG</sequence>
<reference evidence="13" key="1">
    <citation type="submission" date="2020-10" db="EMBL/GenBank/DDBJ databases">
        <authorList>
            <person name="Gilroy R."/>
        </authorList>
    </citation>
    <scope>NUCLEOTIDE SEQUENCE</scope>
    <source>
        <strain evidence="13">11167</strain>
    </source>
</reference>
<comment type="function">
    <text evidence="1 11">Catalyzes the reversible adenylation of nicotinate mononucleotide (NaMN) to nicotinic acid adenine dinucleotide (NaAD).</text>
</comment>
<evidence type="ECO:0000256" key="5">
    <source>
        <dbReference type="ARBA" id="ARBA00022679"/>
    </source>
</evidence>
<dbReference type="EMBL" id="JADIMU010000046">
    <property type="protein sequence ID" value="MBO8443551.1"/>
    <property type="molecule type" value="Genomic_DNA"/>
</dbReference>
<keyword evidence="4 11" id="KW-0662">Pyridine nucleotide biosynthesis</keyword>
<comment type="pathway">
    <text evidence="2 11">Cofactor biosynthesis; NAD(+) biosynthesis; deamido-NAD(+) from nicotinate D-ribonucleotide: step 1/1.</text>
</comment>
<dbReference type="InterPro" id="IPR004821">
    <property type="entry name" value="Cyt_trans-like"/>
</dbReference>
<gene>
    <name evidence="11 13" type="primary">nadD</name>
    <name evidence="13" type="ORF">IAC42_07305</name>
</gene>
<dbReference type="HAMAP" id="MF_00244">
    <property type="entry name" value="NaMN_adenylyltr"/>
    <property type="match status" value="1"/>
</dbReference>
<dbReference type="Pfam" id="PF01467">
    <property type="entry name" value="CTP_transf_like"/>
    <property type="match status" value="1"/>
</dbReference>
<name>A0A9D9H9R0_9SPIR</name>
<evidence type="ECO:0000256" key="10">
    <source>
        <dbReference type="ARBA" id="ARBA00048721"/>
    </source>
</evidence>
<keyword evidence="7 11" id="KW-0547">Nucleotide-binding</keyword>
<comment type="catalytic activity">
    <reaction evidence="10 11">
        <text>nicotinate beta-D-ribonucleotide + ATP + H(+) = deamido-NAD(+) + diphosphate</text>
        <dbReference type="Rhea" id="RHEA:22860"/>
        <dbReference type="ChEBI" id="CHEBI:15378"/>
        <dbReference type="ChEBI" id="CHEBI:30616"/>
        <dbReference type="ChEBI" id="CHEBI:33019"/>
        <dbReference type="ChEBI" id="CHEBI:57502"/>
        <dbReference type="ChEBI" id="CHEBI:58437"/>
        <dbReference type="EC" id="2.7.7.18"/>
    </reaction>
</comment>
<dbReference type="PANTHER" id="PTHR39321:SF3">
    <property type="entry name" value="PHOSPHOPANTETHEINE ADENYLYLTRANSFERASE"/>
    <property type="match status" value="1"/>
</dbReference>
<evidence type="ECO:0000256" key="4">
    <source>
        <dbReference type="ARBA" id="ARBA00022642"/>
    </source>
</evidence>
<keyword evidence="5 11" id="KW-0808">Transferase</keyword>
<evidence type="ECO:0000256" key="2">
    <source>
        <dbReference type="ARBA" id="ARBA00005019"/>
    </source>
</evidence>
<keyword evidence="8 11" id="KW-0067">ATP-binding</keyword>
<feature type="domain" description="Cytidyltransferase-like" evidence="12">
    <location>
        <begin position="19"/>
        <end position="179"/>
    </location>
</feature>
<dbReference type="InterPro" id="IPR005248">
    <property type="entry name" value="NadD/NMNAT"/>
</dbReference>
<organism evidence="13 14">
    <name type="scientific">Candidatus Aphodenecus pullistercoris</name>
    <dbReference type="NCBI Taxonomy" id="2840669"/>
    <lineage>
        <taxon>Bacteria</taxon>
        <taxon>Pseudomonadati</taxon>
        <taxon>Spirochaetota</taxon>
        <taxon>Spirochaetia</taxon>
        <taxon>Spirochaetales</taxon>
        <taxon>Candidatus Aphodenecus</taxon>
    </lineage>
</organism>
<comment type="caution">
    <text evidence="13">The sequence shown here is derived from an EMBL/GenBank/DDBJ whole genome shotgun (WGS) entry which is preliminary data.</text>
</comment>
<evidence type="ECO:0000256" key="3">
    <source>
        <dbReference type="ARBA" id="ARBA00009014"/>
    </source>
</evidence>
<dbReference type="Gene3D" id="3.40.50.620">
    <property type="entry name" value="HUPs"/>
    <property type="match status" value="1"/>
</dbReference>
<dbReference type="SUPFAM" id="SSF52374">
    <property type="entry name" value="Nucleotidylyl transferase"/>
    <property type="match status" value="1"/>
</dbReference>
<protein>
    <recommendedName>
        <fullName evidence="11">Probable nicotinate-nucleotide adenylyltransferase</fullName>
        <ecNumber evidence="11">2.7.7.18</ecNumber>
    </recommendedName>
    <alternativeName>
        <fullName evidence="11">Deamido-NAD(+) diphosphorylase</fullName>
    </alternativeName>
    <alternativeName>
        <fullName evidence="11">Deamido-NAD(+) pyrophosphorylase</fullName>
    </alternativeName>
    <alternativeName>
        <fullName evidence="11">Nicotinate mononucleotide adenylyltransferase</fullName>
        <shortName evidence="11">NaMN adenylyltransferase</shortName>
    </alternativeName>
</protein>
<evidence type="ECO:0000256" key="11">
    <source>
        <dbReference type="HAMAP-Rule" id="MF_00244"/>
    </source>
</evidence>
<keyword evidence="9 11" id="KW-0520">NAD</keyword>
<evidence type="ECO:0000313" key="14">
    <source>
        <dbReference type="Proteomes" id="UP000823633"/>
    </source>
</evidence>
<dbReference type="Proteomes" id="UP000823633">
    <property type="component" value="Unassembled WGS sequence"/>
</dbReference>
<keyword evidence="6 11" id="KW-0548">Nucleotidyltransferase</keyword>
<evidence type="ECO:0000256" key="7">
    <source>
        <dbReference type="ARBA" id="ARBA00022741"/>
    </source>
</evidence>
<dbReference type="NCBIfam" id="TIGR00482">
    <property type="entry name" value="nicotinate (nicotinamide) nucleotide adenylyltransferase"/>
    <property type="match status" value="1"/>
</dbReference>
<dbReference type="GO" id="GO:0005524">
    <property type="term" value="F:ATP binding"/>
    <property type="evidence" value="ECO:0007669"/>
    <property type="project" value="UniProtKB-KW"/>
</dbReference>
<proteinExistence type="inferred from homology"/>
<dbReference type="GO" id="GO:0004515">
    <property type="term" value="F:nicotinate-nucleotide adenylyltransferase activity"/>
    <property type="evidence" value="ECO:0007669"/>
    <property type="project" value="UniProtKB-UniRule"/>
</dbReference>
<dbReference type="CDD" id="cd02165">
    <property type="entry name" value="NMNAT"/>
    <property type="match status" value="1"/>
</dbReference>
<evidence type="ECO:0000256" key="8">
    <source>
        <dbReference type="ARBA" id="ARBA00022840"/>
    </source>
</evidence>
<comment type="similarity">
    <text evidence="3 11">Belongs to the NadD family.</text>
</comment>
<dbReference type="NCBIfam" id="TIGR00125">
    <property type="entry name" value="cyt_tran_rel"/>
    <property type="match status" value="1"/>
</dbReference>
<evidence type="ECO:0000313" key="13">
    <source>
        <dbReference type="EMBL" id="MBO8443551.1"/>
    </source>
</evidence>
<reference evidence="13" key="2">
    <citation type="journal article" date="2021" name="PeerJ">
        <title>Extensive microbial diversity within the chicken gut microbiome revealed by metagenomics and culture.</title>
        <authorList>
            <person name="Gilroy R."/>
            <person name="Ravi A."/>
            <person name="Getino M."/>
            <person name="Pursley I."/>
            <person name="Horton D.L."/>
            <person name="Alikhan N.F."/>
            <person name="Baker D."/>
            <person name="Gharbi K."/>
            <person name="Hall N."/>
            <person name="Watson M."/>
            <person name="Adriaenssens E.M."/>
            <person name="Foster-Nyarko E."/>
            <person name="Jarju S."/>
            <person name="Secka A."/>
            <person name="Antonio M."/>
            <person name="Oren A."/>
            <person name="Chaudhuri R.R."/>
            <person name="La Ragione R."/>
            <person name="Hildebrand F."/>
            <person name="Pallen M.J."/>
        </authorList>
    </citation>
    <scope>NUCLEOTIDE SEQUENCE</scope>
    <source>
        <strain evidence="13">11167</strain>
    </source>
</reference>
<evidence type="ECO:0000259" key="12">
    <source>
        <dbReference type="Pfam" id="PF01467"/>
    </source>
</evidence>
<dbReference type="InterPro" id="IPR014729">
    <property type="entry name" value="Rossmann-like_a/b/a_fold"/>
</dbReference>
<evidence type="ECO:0000256" key="1">
    <source>
        <dbReference type="ARBA" id="ARBA00002324"/>
    </source>
</evidence>